<reference evidence="2" key="1">
    <citation type="submission" date="2025-08" db="UniProtKB">
        <authorList>
            <consortium name="Ensembl"/>
        </authorList>
    </citation>
    <scope>IDENTIFICATION</scope>
</reference>
<evidence type="ECO:0000313" key="2">
    <source>
        <dbReference type="Ensembl" id="ENSOMEP00000007116.1"/>
    </source>
</evidence>
<dbReference type="PROSITE" id="PS50878">
    <property type="entry name" value="RT_POL"/>
    <property type="match status" value="1"/>
</dbReference>
<reference evidence="2" key="2">
    <citation type="submission" date="2025-09" db="UniProtKB">
        <authorList>
            <consortium name="Ensembl"/>
        </authorList>
    </citation>
    <scope>IDENTIFICATION</scope>
</reference>
<accession>A0A3B3BNF1</accession>
<proteinExistence type="predicted"/>
<dbReference type="CDD" id="cd01650">
    <property type="entry name" value="RT_nLTR_like"/>
    <property type="match status" value="1"/>
</dbReference>
<dbReference type="GeneTree" id="ENSGT01060000248530"/>
<dbReference type="InterPro" id="IPR043502">
    <property type="entry name" value="DNA/RNA_pol_sf"/>
</dbReference>
<dbReference type="Pfam" id="PF00078">
    <property type="entry name" value="RVT_1"/>
    <property type="match status" value="1"/>
</dbReference>
<dbReference type="PANTHER" id="PTHR33332">
    <property type="entry name" value="REVERSE TRANSCRIPTASE DOMAIN-CONTAINING PROTEIN"/>
    <property type="match status" value="1"/>
</dbReference>
<dbReference type="InterPro" id="IPR000477">
    <property type="entry name" value="RT_dom"/>
</dbReference>
<sequence>MANKLNHFFVNVGPDIANSISQLNTTEDHLNDLIERNSNSMFLNPIKEKEILDIVKNYENKTSTDNMDIDMKVVKQVIDGILIPLKYIFNLSFQSGSFPNLMKIAKVIPLYKKTGNKHHFTNYRPISLLPQFSKILEKLFSSRMDTFIAKHNLLADNQYGFRANMSTSFAIIEAVEEITNALESKQIAVGIFIDIKKAFDTVDHNLLLHKLEKYGFRGLVLKWIKSYLTNRRQYVQLGDVCSSEMNIISGVPQGSVLGPKLFILFINDLCSVSQAMKMVLFADDTNIFCSGENLNELLNLATKEMKKIKAWFDCNNLAFNLDKTKIMVFGNNKNELIQFEINGVKVEVVHENRFLGVIIDDKMSWKPHIKQIQNKVSRSLAILNNVKHLLNYKSLHMLYCSLILPYFSYCAEIWGNNYITSIKPLIVLQKRAIRVIHKAGYYDHTHPLFTHSKLLKLKDLVNYLTAQIMHKAQNKMLPNNIQKLFTSRDGGYSLRGQFRFKINITRTRRKQFCISFCGARLWNNISDKIKNSPSIRLFKIQYRSKIFNDYIIINK</sequence>
<dbReference type="PaxDb" id="30732-ENSOMEP00000007116"/>
<dbReference type="Ensembl" id="ENSOMET00000004698.1">
    <property type="protein sequence ID" value="ENSOMEP00000007116.1"/>
    <property type="gene ID" value="ENSOMEG00000008180.1"/>
</dbReference>
<name>A0A3B3BNF1_ORYME</name>
<feature type="domain" description="Reverse transcriptase" evidence="1">
    <location>
        <begin position="91"/>
        <end position="359"/>
    </location>
</feature>
<dbReference type="Proteomes" id="UP000261560">
    <property type="component" value="Unplaced"/>
</dbReference>
<evidence type="ECO:0000313" key="3">
    <source>
        <dbReference type="Proteomes" id="UP000261560"/>
    </source>
</evidence>
<protein>
    <recommendedName>
        <fullName evidence="1">Reverse transcriptase domain-containing protein</fullName>
    </recommendedName>
</protein>
<organism evidence="2 3">
    <name type="scientific">Oryzias melastigma</name>
    <name type="common">Marine medaka</name>
    <dbReference type="NCBI Taxonomy" id="30732"/>
    <lineage>
        <taxon>Eukaryota</taxon>
        <taxon>Metazoa</taxon>
        <taxon>Chordata</taxon>
        <taxon>Craniata</taxon>
        <taxon>Vertebrata</taxon>
        <taxon>Euteleostomi</taxon>
        <taxon>Actinopterygii</taxon>
        <taxon>Neopterygii</taxon>
        <taxon>Teleostei</taxon>
        <taxon>Neoteleostei</taxon>
        <taxon>Acanthomorphata</taxon>
        <taxon>Ovalentaria</taxon>
        <taxon>Atherinomorphae</taxon>
        <taxon>Beloniformes</taxon>
        <taxon>Adrianichthyidae</taxon>
        <taxon>Oryziinae</taxon>
        <taxon>Oryzias</taxon>
    </lineage>
</organism>
<dbReference type="SUPFAM" id="SSF56672">
    <property type="entry name" value="DNA/RNA polymerases"/>
    <property type="match status" value="1"/>
</dbReference>
<dbReference type="AlphaFoldDB" id="A0A3B3BNF1"/>
<dbReference type="STRING" id="30732.ENSOMEP00000007116"/>
<keyword evidence="3" id="KW-1185">Reference proteome</keyword>
<evidence type="ECO:0000259" key="1">
    <source>
        <dbReference type="PROSITE" id="PS50878"/>
    </source>
</evidence>
<dbReference type="OMA" id="FIDIVEY"/>